<evidence type="ECO:0000313" key="1">
    <source>
        <dbReference type="EMBL" id="QIB64710.1"/>
    </source>
</evidence>
<dbReference type="AlphaFoldDB" id="A0A6C0TY05"/>
<accession>A0A6C0TY05</accession>
<gene>
    <name evidence="1" type="ORF">G3T16_04200</name>
</gene>
<evidence type="ECO:0000313" key="2">
    <source>
        <dbReference type="Proteomes" id="UP000477680"/>
    </source>
</evidence>
<keyword evidence="2" id="KW-1185">Reference proteome</keyword>
<sequence length="542" mass="58185">MQESACQSAIATGLNRDQIIERQYAGFCTEIGVQPSRPDLVAGRSPERIVTHQLLRQKLLSDPAMAALLPSAQCFIALGREGDMPFRLKSPDLLLIPPTLLSSVPAIAAVTRWGLEAASVVQRGELSYSKLLGVLRHGSSLLKMLTISDRALVLNGMPEDISREMIGSRMMKPSSTLMSWLVDMVGIKILPPTEEESEVVDSALSLPIEHLLSSNGDSRLVIDGRTGKNRYGTTVRPRPEAVHFSSSTASSISDHGFMVCDVLRRDLALQVLEKHDSNHGVRRALSDAVVATLRELCGLADEEADGVIAPSGTDTEVLSVLLALAAGKDTPLVNVLVSPEETGRGVKLAASGCYFDDQSSTGVEIGKGQTIWSEVQVSVLNVGLRDAAGAVLHLADVDREFETLGMAALEQGSRVLAHVLLGSKTGLSGPSLTVVDKLVALAPDRVDVVVDACQMRIDFHELGALVRRGWMVQLSGSKALTGPAFSGAILVPLSMRERIDGVKALMQPGAGYSEDWSRWWSAQMTLPRVTPSLVRRSVGCRH</sequence>
<protein>
    <submittedName>
        <fullName evidence="1">Uncharacterized protein</fullName>
    </submittedName>
</protein>
<dbReference type="RefSeq" id="WP_163493960.1">
    <property type="nucleotide sequence ID" value="NZ_CP048711.1"/>
</dbReference>
<reference evidence="1 2" key="1">
    <citation type="submission" date="2020-02" db="EMBL/GenBank/DDBJ databases">
        <title>Genome sequencing for Kineobactrum sp. M2.</title>
        <authorList>
            <person name="Park S.-J."/>
        </authorList>
    </citation>
    <scope>NUCLEOTIDE SEQUENCE [LARGE SCALE GENOMIC DNA]</scope>
    <source>
        <strain evidence="1 2">M2</strain>
    </source>
</reference>
<name>A0A6C0TY05_9GAMM</name>
<proteinExistence type="predicted"/>
<dbReference type="EMBL" id="CP048711">
    <property type="protein sequence ID" value="QIB64710.1"/>
    <property type="molecule type" value="Genomic_DNA"/>
</dbReference>
<organism evidence="1 2">
    <name type="scientific">Kineobactrum salinum</name>
    <dbReference type="NCBI Taxonomy" id="2708301"/>
    <lineage>
        <taxon>Bacteria</taxon>
        <taxon>Pseudomonadati</taxon>
        <taxon>Pseudomonadota</taxon>
        <taxon>Gammaproteobacteria</taxon>
        <taxon>Cellvibrionales</taxon>
        <taxon>Halieaceae</taxon>
        <taxon>Kineobactrum</taxon>
    </lineage>
</organism>
<dbReference type="KEGG" id="kim:G3T16_04200"/>
<dbReference type="Proteomes" id="UP000477680">
    <property type="component" value="Chromosome"/>
</dbReference>